<dbReference type="AlphaFoldDB" id="A0A2S5BIA0"/>
<comment type="catalytic activity">
    <reaction evidence="7">
        <text>L-threonyl-[protein] + ATP = O-phospho-L-threonyl-[protein] + ADP + H(+)</text>
        <dbReference type="Rhea" id="RHEA:46608"/>
        <dbReference type="Rhea" id="RHEA-COMP:11060"/>
        <dbReference type="Rhea" id="RHEA-COMP:11605"/>
        <dbReference type="ChEBI" id="CHEBI:15378"/>
        <dbReference type="ChEBI" id="CHEBI:30013"/>
        <dbReference type="ChEBI" id="CHEBI:30616"/>
        <dbReference type="ChEBI" id="CHEBI:61977"/>
        <dbReference type="ChEBI" id="CHEBI:456216"/>
        <dbReference type="EC" id="2.7.11.1"/>
    </reaction>
</comment>
<evidence type="ECO:0000256" key="8">
    <source>
        <dbReference type="ARBA" id="ARBA00048679"/>
    </source>
</evidence>
<dbReference type="PROSITE" id="PS00108">
    <property type="entry name" value="PROTEIN_KINASE_ST"/>
    <property type="match status" value="1"/>
</dbReference>
<gene>
    <name evidence="10" type="ORF">BMF94_0691</name>
</gene>
<keyword evidence="4" id="KW-0547">Nucleotide-binding</keyword>
<accession>A0A2S5BIA0</accession>
<dbReference type="PANTHER" id="PTHR24343">
    <property type="entry name" value="SERINE/THREONINE KINASE"/>
    <property type="match status" value="1"/>
</dbReference>
<dbReference type="PROSITE" id="PS50011">
    <property type="entry name" value="PROTEIN_KINASE_DOM"/>
    <property type="match status" value="1"/>
</dbReference>
<keyword evidence="3" id="KW-0808">Transferase</keyword>
<dbReference type="InterPro" id="IPR011009">
    <property type="entry name" value="Kinase-like_dom_sf"/>
</dbReference>
<evidence type="ECO:0000256" key="1">
    <source>
        <dbReference type="ARBA" id="ARBA00012513"/>
    </source>
</evidence>
<dbReference type="PANTHER" id="PTHR24343:SF181">
    <property type="entry name" value="SNF-RELATED SERINE_THREONINE-PROTEIN KINASE"/>
    <property type="match status" value="1"/>
</dbReference>
<dbReference type="InterPro" id="IPR000719">
    <property type="entry name" value="Prot_kinase_dom"/>
</dbReference>
<dbReference type="InterPro" id="IPR008271">
    <property type="entry name" value="Ser/Thr_kinase_AS"/>
</dbReference>
<dbReference type="EMBL" id="PJQD01000005">
    <property type="protein sequence ID" value="POY76490.1"/>
    <property type="molecule type" value="Genomic_DNA"/>
</dbReference>
<evidence type="ECO:0000259" key="9">
    <source>
        <dbReference type="PROSITE" id="PS50011"/>
    </source>
</evidence>
<proteinExistence type="predicted"/>
<comment type="caution">
    <text evidence="10">The sequence shown here is derived from an EMBL/GenBank/DDBJ whole genome shotgun (WGS) entry which is preliminary data.</text>
</comment>
<evidence type="ECO:0000256" key="3">
    <source>
        <dbReference type="ARBA" id="ARBA00022679"/>
    </source>
</evidence>
<sequence>MAAIATSFPPLLGYVPREHIASGGQSSVFRALNPASNHLAAIKVVPLNLPASQGTAGVVDPAIAQKAKQLVREMRIHETLDHKNILRLFGGETREPCTVQTERGARMDWPGGLYMVLDLAPDVGVDQEIAHLYFRQLISGLKYLNGHGICHRDVKPENCLLDGQGESQPSLALQLRSTVAHLRAHEKLIGNDSRFSQGISRCRTLASRPCSSTKGRNGYSKTGAGVRLTPYAAEPIDVWSAGVVLFALLFGNTPWDEPTPSSPEFSAFLDGSILTQDPWRRLGSPKSSAIAQLVLAMLTVDPARRPRLKEIERMEWYLQPNSLFDQETGLVTDPHEVLRRLLAALHAHEYLGPPTADFEEMISASQQPANSQAAMAMSQKMSQRGLDPKQSFRSSLQQYSRMSMAPTQRTNPNTSRFFTTQPLPVLVSLLSRALAALELPPVSSSSTPTPPPPFELLYSSSEDDKAAKSKVPPLVEYIQSAPLGTLFARFRIVSTDRRREPLQAGLHITKSVLPGENANTAGGGGGMDVDGAEEEGGGVAGLDITFLKRKADPLEMKRLWRKLLAKMPEGVIVAT</sequence>
<dbReference type="GO" id="GO:0004674">
    <property type="term" value="F:protein serine/threonine kinase activity"/>
    <property type="evidence" value="ECO:0007669"/>
    <property type="project" value="UniProtKB-KW"/>
</dbReference>
<protein>
    <recommendedName>
        <fullName evidence="1">non-specific serine/threonine protein kinase</fullName>
        <ecNumber evidence="1">2.7.11.1</ecNumber>
    </recommendedName>
</protein>
<name>A0A2S5BIA0_9BASI</name>
<dbReference type="Proteomes" id="UP000237144">
    <property type="component" value="Unassembled WGS sequence"/>
</dbReference>
<reference evidence="10 11" key="1">
    <citation type="journal article" date="2018" name="Front. Microbiol.">
        <title>Prospects for Fungal Bioremediation of Acidic Radioactive Waste Sites: Characterization and Genome Sequence of Rhodotorula taiwanensis MD1149.</title>
        <authorList>
            <person name="Tkavc R."/>
            <person name="Matrosova V.Y."/>
            <person name="Grichenko O.E."/>
            <person name="Gostincar C."/>
            <person name="Volpe R.P."/>
            <person name="Klimenkova P."/>
            <person name="Gaidamakova E.K."/>
            <person name="Zhou C.E."/>
            <person name="Stewart B.J."/>
            <person name="Lyman M.G."/>
            <person name="Malfatti S.A."/>
            <person name="Rubinfeld B."/>
            <person name="Courtot M."/>
            <person name="Singh J."/>
            <person name="Dalgard C.L."/>
            <person name="Hamilton T."/>
            <person name="Frey K.G."/>
            <person name="Gunde-Cimerman N."/>
            <person name="Dugan L."/>
            <person name="Daly M.J."/>
        </authorList>
    </citation>
    <scope>NUCLEOTIDE SEQUENCE [LARGE SCALE GENOMIC DNA]</scope>
    <source>
        <strain evidence="10 11">MD1149</strain>
    </source>
</reference>
<evidence type="ECO:0000256" key="7">
    <source>
        <dbReference type="ARBA" id="ARBA00047899"/>
    </source>
</evidence>
<dbReference type="SMART" id="SM00220">
    <property type="entry name" value="S_TKc"/>
    <property type="match status" value="1"/>
</dbReference>
<keyword evidence="11" id="KW-1185">Reference proteome</keyword>
<dbReference type="Pfam" id="PF00069">
    <property type="entry name" value="Pkinase"/>
    <property type="match status" value="2"/>
</dbReference>
<dbReference type="OrthoDB" id="539158at2759"/>
<keyword evidence="5" id="KW-0418">Kinase</keyword>
<dbReference type="GO" id="GO:0005737">
    <property type="term" value="C:cytoplasm"/>
    <property type="evidence" value="ECO:0007669"/>
    <property type="project" value="TreeGrafter"/>
</dbReference>
<evidence type="ECO:0000256" key="2">
    <source>
        <dbReference type="ARBA" id="ARBA00022527"/>
    </source>
</evidence>
<dbReference type="SUPFAM" id="SSF56112">
    <property type="entry name" value="Protein kinase-like (PK-like)"/>
    <property type="match status" value="1"/>
</dbReference>
<feature type="domain" description="Protein kinase" evidence="9">
    <location>
        <begin position="14"/>
        <end position="317"/>
    </location>
</feature>
<evidence type="ECO:0000313" key="10">
    <source>
        <dbReference type="EMBL" id="POY76490.1"/>
    </source>
</evidence>
<evidence type="ECO:0000256" key="6">
    <source>
        <dbReference type="ARBA" id="ARBA00022840"/>
    </source>
</evidence>
<evidence type="ECO:0000256" key="4">
    <source>
        <dbReference type="ARBA" id="ARBA00022741"/>
    </source>
</evidence>
<comment type="catalytic activity">
    <reaction evidence="8">
        <text>L-seryl-[protein] + ATP = O-phospho-L-seryl-[protein] + ADP + H(+)</text>
        <dbReference type="Rhea" id="RHEA:17989"/>
        <dbReference type="Rhea" id="RHEA-COMP:9863"/>
        <dbReference type="Rhea" id="RHEA-COMP:11604"/>
        <dbReference type="ChEBI" id="CHEBI:15378"/>
        <dbReference type="ChEBI" id="CHEBI:29999"/>
        <dbReference type="ChEBI" id="CHEBI:30616"/>
        <dbReference type="ChEBI" id="CHEBI:83421"/>
        <dbReference type="ChEBI" id="CHEBI:456216"/>
        <dbReference type="EC" id="2.7.11.1"/>
    </reaction>
</comment>
<keyword evidence="2" id="KW-0723">Serine/threonine-protein kinase</keyword>
<dbReference type="STRING" id="741276.A0A2S5BIA0"/>
<dbReference type="GO" id="GO:0005524">
    <property type="term" value="F:ATP binding"/>
    <property type="evidence" value="ECO:0007669"/>
    <property type="project" value="UniProtKB-KW"/>
</dbReference>
<dbReference type="EC" id="2.7.11.1" evidence="1"/>
<keyword evidence="6" id="KW-0067">ATP-binding</keyword>
<organism evidence="10 11">
    <name type="scientific">Rhodotorula taiwanensis</name>
    <dbReference type="NCBI Taxonomy" id="741276"/>
    <lineage>
        <taxon>Eukaryota</taxon>
        <taxon>Fungi</taxon>
        <taxon>Dikarya</taxon>
        <taxon>Basidiomycota</taxon>
        <taxon>Pucciniomycotina</taxon>
        <taxon>Microbotryomycetes</taxon>
        <taxon>Sporidiobolales</taxon>
        <taxon>Sporidiobolaceae</taxon>
        <taxon>Rhodotorula</taxon>
    </lineage>
</organism>
<dbReference type="Gene3D" id="1.10.510.10">
    <property type="entry name" value="Transferase(Phosphotransferase) domain 1"/>
    <property type="match status" value="1"/>
</dbReference>
<evidence type="ECO:0000256" key="5">
    <source>
        <dbReference type="ARBA" id="ARBA00022777"/>
    </source>
</evidence>
<evidence type="ECO:0000313" key="11">
    <source>
        <dbReference type="Proteomes" id="UP000237144"/>
    </source>
</evidence>